<dbReference type="EMBL" id="FNXT01001158">
    <property type="protein sequence ID" value="SZX72777.1"/>
    <property type="molecule type" value="Genomic_DNA"/>
</dbReference>
<dbReference type="Proteomes" id="UP000256970">
    <property type="component" value="Unassembled WGS sequence"/>
</dbReference>
<keyword evidence="2" id="KW-1185">Reference proteome</keyword>
<name>A0A383W559_TETOB</name>
<gene>
    <name evidence="1" type="ORF">BQ4739_LOCUS12923</name>
</gene>
<sequence>MTSSRCIATSAAAAAAADTASKFLQAGDLQQLQELVQQALQDTTPSSSSSLSAADTAAAYAAATRLAGKQPAAAAPVLQLLAPAWAAALPAASIQDISTALLCWSKLGYSDAQLWGGTLRAVPGLCSAADGQELANVALALATAAEAGKGAVPGVTREEAEEVLRAVTHQLVTKVTAASAEAAAAGAAAAADGGSSGKGVSMSNIATLRWAHEVLESSGSS</sequence>
<proteinExistence type="predicted"/>
<dbReference type="AlphaFoldDB" id="A0A383W559"/>
<evidence type="ECO:0000313" key="2">
    <source>
        <dbReference type="Proteomes" id="UP000256970"/>
    </source>
</evidence>
<accession>A0A383W559</accession>
<organism evidence="1 2">
    <name type="scientific">Tetradesmus obliquus</name>
    <name type="common">Green alga</name>
    <name type="synonym">Acutodesmus obliquus</name>
    <dbReference type="NCBI Taxonomy" id="3088"/>
    <lineage>
        <taxon>Eukaryota</taxon>
        <taxon>Viridiplantae</taxon>
        <taxon>Chlorophyta</taxon>
        <taxon>core chlorophytes</taxon>
        <taxon>Chlorophyceae</taxon>
        <taxon>CS clade</taxon>
        <taxon>Sphaeropleales</taxon>
        <taxon>Scenedesmaceae</taxon>
        <taxon>Tetradesmus</taxon>
    </lineage>
</organism>
<protein>
    <submittedName>
        <fullName evidence="1">Uncharacterized protein</fullName>
    </submittedName>
</protein>
<evidence type="ECO:0000313" key="1">
    <source>
        <dbReference type="EMBL" id="SZX72777.1"/>
    </source>
</evidence>
<reference evidence="1 2" key="1">
    <citation type="submission" date="2016-10" db="EMBL/GenBank/DDBJ databases">
        <authorList>
            <person name="Cai Z."/>
        </authorList>
    </citation>
    <scope>NUCLEOTIDE SEQUENCE [LARGE SCALE GENOMIC DNA]</scope>
</reference>